<keyword evidence="3 6" id="KW-0863">Zinc-finger</keyword>
<dbReference type="SMART" id="SM00356">
    <property type="entry name" value="ZnF_C3H1"/>
    <property type="match status" value="3"/>
</dbReference>
<evidence type="ECO:0000256" key="7">
    <source>
        <dbReference type="SAM" id="Phobius"/>
    </source>
</evidence>
<dbReference type="InterPro" id="IPR000571">
    <property type="entry name" value="Znf_CCCH"/>
</dbReference>
<dbReference type="PROSITE" id="PS50103">
    <property type="entry name" value="ZF_C3H1"/>
    <property type="match status" value="2"/>
</dbReference>
<feature type="transmembrane region" description="Helical" evidence="7">
    <location>
        <begin position="164"/>
        <end position="184"/>
    </location>
</feature>
<keyword evidence="4 6" id="KW-0862">Zinc</keyword>
<keyword evidence="2" id="KW-0677">Repeat</keyword>
<reference evidence="10" key="2">
    <citation type="submission" date="2006-09" db="EMBL/GenBank/DDBJ databases">
        <title>The genome sequence of Plasmodium falciparum Dd2.</title>
        <authorList>
            <consortium name="The Broad Institute Genome Sequencing Platform"/>
            <person name="Birren B."/>
            <person name="Lander E."/>
            <person name="Galagan J."/>
            <person name="Nusbaum C."/>
            <person name="Devon K."/>
            <person name="Henn M."/>
            <person name="Jaffe D."/>
            <person name="Butler J."/>
            <person name="Alvarez P."/>
            <person name="Gnerre S."/>
            <person name="Grabherr M."/>
            <person name="Kleber M."/>
            <person name="Mauceli E."/>
            <person name="Brockman W."/>
            <person name="MacCallum I.A."/>
            <person name="Rounsley S."/>
            <person name="Young S."/>
            <person name="LaButti K."/>
            <person name="Pushparaj V."/>
            <person name="DeCaprio D."/>
            <person name="Crawford M."/>
            <person name="Koehrsen M."/>
            <person name="Engels R."/>
            <person name="Montgomery P."/>
            <person name="Pearson M."/>
            <person name="Howarth C."/>
            <person name="Larson L."/>
            <person name="Luoma S."/>
            <person name="White J."/>
            <person name="Kodira C."/>
            <person name="Zeng Q."/>
            <person name="O'Leary S."/>
            <person name="Yandava C."/>
            <person name="Alvarado L."/>
            <person name="Wirth D."/>
            <person name="Volkman S."/>
            <person name="Hartl D."/>
        </authorList>
    </citation>
    <scope>NUCLEOTIDE SEQUENCE [LARGE SCALE GENOMIC DNA]</scope>
</reference>
<organism evidence="9 10">
    <name type="scientific">Plasmodium falciparum (isolate Dd2)</name>
    <dbReference type="NCBI Taxonomy" id="57267"/>
    <lineage>
        <taxon>Eukaryota</taxon>
        <taxon>Sar</taxon>
        <taxon>Alveolata</taxon>
        <taxon>Apicomplexa</taxon>
        <taxon>Aconoidasida</taxon>
        <taxon>Haemosporida</taxon>
        <taxon>Plasmodiidae</taxon>
        <taxon>Plasmodium</taxon>
        <taxon>Plasmodium (Laverania)</taxon>
    </lineage>
</organism>
<evidence type="ECO:0000259" key="8">
    <source>
        <dbReference type="PROSITE" id="PS50103"/>
    </source>
</evidence>
<keyword evidence="1 6" id="KW-0479">Metal-binding</keyword>
<keyword evidence="7" id="KW-0812">Transmembrane</keyword>
<dbReference type="AlphaFoldDB" id="A0A0L7M2D6"/>
<dbReference type="KEGG" id="pfd:PFDG_02959"/>
<dbReference type="GO" id="GO:0003729">
    <property type="term" value="F:mRNA binding"/>
    <property type="evidence" value="ECO:0007669"/>
    <property type="project" value="InterPro"/>
</dbReference>
<dbReference type="SUPFAM" id="SSF90229">
    <property type="entry name" value="CCCH zinc finger"/>
    <property type="match status" value="2"/>
</dbReference>
<keyword evidence="7" id="KW-1133">Transmembrane helix</keyword>
<dbReference type="InterPro" id="IPR036855">
    <property type="entry name" value="Znf_CCCH_sf"/>
</dbReference>
<dbReference type="EMBL" id="DS016418">
    <property type="protein sequence ID" value="KOB86983.1"/>
    <property type="molecule type" value="Genomic_DNA"/>
</dbReference>
<keyword evidence="7" id="KW-0472">Membrane</keyword>
<evidence type="ECO:0000256" key="1">
    <source>
        <dbReference type="ARBA" id="ARBA00022723"/>
    </source>
</evidence>
<feature type="domain" description="C3H1-type" evidence="8">
    <location>
        <begin position="94"/>
        <end position="121"/>
    </location>
</feature>
<dbReference type="GO" id="GO:0003677">
    <property type="term" value="F:DNA binding"/>
    <property type="evidence" value="ECO:0007669"/>
    <property type="project" value="UniProtKB-KW"/>
</dbReference>
<dbReference type="Gene3D" id="4.10.1000.10">
    <property type="entry name" value="Zinc finger, CCCH-type"/>
    <property type="match status" value="2"/>
</dbReference>
<sequence length="208" mass="23334">MMMKNGSNNQSSVAVAQIPRKKQFYKTKMCPWFFSGRCDRGMECLFAHSQGELNPIPDLSFTSLCPLTKKSGLCKNEKCSYAHSVCELRPTGDLYKTAPCTKFLRGKCNAEEHCRHAHFVEELRPLPGNLAPSQSAINLMLSSSINNPIQKGTRKITITTTIKIITTITVIIIITITITIIITLGRIRKMKRYEEIDCLSESYPSSVI</sequence>
<accession>A0A0L7M2D6</accession>
<evidence type="ECO:0000256" key="2">
    <source>
        <dbReference type="ARBA" id="ARBA00022737"/>
    </source>
</evidence>
<dbReference type="PANTHER" id="PTHR12547">
    <property type="entry name" value="CCCH ZINC FINGER/TIS11-RELATED"/>
    <property type="match status" value="1"/>
</dbReference>
<evidence type="ECO:0000256" key="3">
    <source>
        <dbReference type="ARBA" id="ARBA00022771"/>
    </source>
</evidence>
<evidence type="ECO:0000313" key="10">
    <source>
        <dbReference type="Proteomes" id="UP000054282"/>
    </source>
</evidence>
<feature type="zinc finger region" description="C3H1-type" evidence="6">
    <location>
        <begin position="94"/>
        <end position="121"/>
    </location>
</feature>
<dbReference type="PANTHER" id="PTHR12547:SF121">
    <property type="entry name" value="ZINC FINGER CCCH DOMAIN-CONTAINING PROTEIN 39"/>
    <property type="match status" value="1"/>
</dbReference>
<proteinExistence type="predicted"/>
<protein>
    <recommendedName>
        <fullName evidence="8">C3H1-type domain-containing protein</fullName>
    </recommendedName>
</protein>
<evidence type="ECO:0000313" key="9">
    <source>
        <dbReference type="EMBL" id="KOB86983.1"/>
    </source>
</evidence>
<name>A0A0L7M2D6_PLAF4</name>
<dbReference type="FunFam" id="4.10.1000.10:FF:000016">
    <property type="entry name" value="Zinc finger CCCH domain-containing protein"/>
    <property type="match status" value="1"/>
</dbReference>
<reference evidence="10" key="1">
    <citation type="submission" date="2006-09" db="EMBL/GenBank/DDBJ databases">
        <title>Annotation of Plasmodium falciparum Dd2.</title>
        <authorList>
            <consortium name="The Broad Institute Genome Sequencing Platform"/>
            <person name="Volkman S.K."/>
            <person name="Neafsey D.E."/>
            <person name="Dash A.P."/>
            <person name="Chitnis C.E."/>
            <person name="Hartl D.L."/>
            <person name="Young S.K."/>
            <person name="Zeng Q."/>
            <person name="Koehrsen M."/>
            <person name="Alvarado L."/>
            <person name="Berlin A."/>
            <person name="Borenstein D."/>
            <person name="Chapman S.B."/>
            <person name="Chen Z."/>
            <person name="Engels R."/>
            <person name="Freedman E."/>
            <person name="Gellesch M."/>
            <person name="Goldberg J."/>
            <person name="Griggs A."/>
            <person name="Gujja S."/>
            <person name="Heilman E.R."/>
            <person name="Heiman D.I."/>
            <person name="Howarth C."/>
            <person name="Jen D."/>
            <person name="Larson L."/>
            <person name="Mehta T."/>
            <person name="Neiman D."/>
            <person name="Park D."/>
            <person name="Pearson M."/>
            <person name="Roberts A."/>
            <person name="Saif S."/>
            <person name="Shea T."/>
            <person name="Shenoy N."/>
            <person name="Sisk P."/>
            <person name="Stolte C."/>
            <person name="Sykes S."/>
            <person name="Walk T."/>
            <person name="White J."/>
            <person name="Yandava C."/>
            <person name="Haas B."/>
            <person name="Henn M.R."/>
            <person name="Nusbaum C."/>
            <person name="Birren B."/>
        </authorList>
    </citation>
    <scope>NUCLEOTIDE SEQUENCE [LARGE SCALE GENOMIC DNA]</scope>
</reference>
<dbReference type="GO" id="GO:0008270">
    <property type="term" value="F:zinc ion binding"/>
    <property type="evidence" value="ECO:0007669"/>
    <property type="project" value="UniProtKB-KW"/>
</dbReference>
<evidence type="ECO:0000256" key="6">
    <source>
        <dbReference type="PROSITE-ProRule" id="PRU00723"/>
    </source>
</evidence>
<keyword evidence="5" id="KW-0238">DNA-binding</keyword>
<feature type="domain" description="C3H1-type" evidence="8">
    <location>
        <begin position="24"/>
        <end position="51"/>
    </location>
</feature>
<evidence type="ECO:0000256" key="5">
    <source>
        <dbReference type="ARBA" id="ARBA00023125"/>
    </source>
</evidence>
<evidence type="ECO:0000256" key="4">
    <source>
        <dbReference type="ARBA" id="ARBA00022833"/>
    </source>
</evidence>
<dbReference type="InterPro" id="IPR045877">
    <property type="entry name" value="ZFP36-like"/>
</dbReference>
<dbReference type="Proteomes" id="UP000054282">
    <property type="component" value="Unassembled WGS sequence"/>
</dbReference>
<gene>
    <name evidence="9" type="ORF">PFDG_02959</name>
</gene>
<feature type="zinc finger region" description="C3H1-type" evidence="6">
    <location>
        <begin position="24"/>
        <end position="51"/>
    </location>
</feature>
<dbReference type="OrthoDB" id="410307at2759"/>
<dbReference type="GO" id="GO:0006355">
    <property type="term" value="P:regulation of DNA-templated transcription"/>
    <property type="evidence" value="ECO:0007669"/>
    <property type="project" value="UniProtKB-ARBA"/>
</dbReference>